<dbReference type="EMBL" id="FP565176">
    <property type="protein sequence ID" value="CBA17156.1"/>
    <property type="molecule type" value="Genomic_DNA"/>
</dbReference>
<dbReference type="eggNOG" id="ENOG50339YA">
    <property type="taxonomic scope" value="Bacteria"/>
</dbReference>
<sequence length="144" mass="15489">MLQSALRRRALETTMRALPRFFCCLPLFAASGMLGATTLYQWKDAQGVTHYAETPPPGVKYQERRIDAHGDTSADPQAAGPAENSNCLIARKNLDILNKPGKITTDSKGDGKPDGELDESQRATQKALAEAAIKAYCTPAPAGK</sequence>
<organism evidence="5 6">
    <name type="scientific">Xanthomonas albilineans (strain GPE PC73 / CFBP 7063)</name>
    <dbReference type="NCBI Taxonomy" id="380358"/>
    <lineage>
        <taxon>Bacteria</taxon>
        <taxon>Pseudomonadati</taxon>
        <taxon>Pseudomonadota</taxon>
        <taxon>Gammaproteobacteria</taxon>
        <taxon>Lysobacterales</taxon>
        <taxon>Lysobacteraceae</taxon>
        <taxon>Xanthomonas</taxon>
    </lineage>
</organism>
<protein>
    <recommendedName>
        <fullName evidence="4">DUF4124 domain-containing protein</fullName>
    </recommendedName>
</protein>
<evidence type="ECO:0000313" key="6">
    <source>
        <dbReference type="Proteomes" id="UP000001890"/>
    </source>
</evidence>
<feature type="region of interest" description="Disordered" evidence="1">
    <location>
        <begin position="51"/>
        <end position="85"/>
    </location>
</feature>
<feature type="transmembrane region" description="Helical" evidence="2">
    <location>
        <begin position="21"/>
        <end position="42"/>
    </location>
</feature>
<feature type="signal peptide" evidence="3">
    <location>
        <begin position="1"/>
        <end position="29"/>
    </location>
</feature>
<dbReference type="Proteomes" id="UP000001890">
    <property type="component" value="Chromosome"/>
</dbReference>
<feature type="chain" id="PRO_5003037598" description="DUF4124 domain-containing protein" evidence="3">
    <location>
        <begin position="30"/>
        <end position="144"/>
    </location>
</feature>
<feature type="compositionally biased region" description="Basic and acidic residues" evidence="1">
    <location>
        <begin position="105"/>
        <end position="121"/>
    </location>
</feature>
<keyword evidence="6" id="KW-1185">Reference proteome</keyword>
<dbReference type="KEGG" id="xal:XALC_2679"/>
<keyword evidence="3" id="KW-0732">Signal</keyword>
<keyword evidence="2" id="KW-0812">Transmembrane</keyword>
<evidence type="ECO:0000256" key="1">
    <source>
        <dbReference type="SAM" id="MobiDB-lite"/>
    </source>
</evidence>
<evidence type="ECO:0000259" key="4">
    <source>
        <dbReference type="Pfam" id="PF13511"/>
    </source>
</evidence>
<feature type="domain" description="DUF4124" evidence="4">
    <location>
        <begin position="27"/>
        <end position="82"/>
    </location>
</feature>
<feature type="region of interest" description="Disordered" evidence="1">
    <location>
        <begin position="99"/>
        <end position="125"/>
    </location>
</feature>
<name>D2UFJ5_XANAP</name>
<evidence type="ECO:0000256" key="2">
    <source>
        <dbReference type="SAM" id="Phobius"/>
    </source>
</evidence>
<dbReference type="InterPro" id="IPR025392">
    <property type="entry name" value="DUF4124"/>
</dbReference>
<keyword evidence="2" id="KW-0472">Membrane</keyword>
<dbReference type="Pfam" id="PF13511">
    <property type="entry name" value="DUF4124"/>
    <property type="match status" value="1"/>
</dbReference>
<proteinExistence type="predicted"/>
<evidence type="ECO:0000313" key="5">
    <source>
        <dbReference type="EMBL" id="CBA17156.1"/>
    </source>
</evidence>
<evidence type="ECO:0000256" key="3">
    <source>
        <dbReference type="SAM" id="SignalP"/>
    </source>
</evidence>
<dbReference type="AlphaFoldDB" id="D2UFJ5"/>
<gene>
    <name evidence="5" type="ordered locus">XALc_2679</name>
</gene>
<accession>D2UFJ5</accession>
<feature type="compositionally biased region" description="Basic and acidic residues" evidence="1">
    <location>
        <begin position="61"/>
        <end position="72"/>
    </location>
</feature>
<reference evidence="5 6" key="1">
    <citation type="journal article" date="2009" name="BMC Genomics">
        <title>The complete genome sequence of Xanthomonas albilineans provides new insights into the reductive genome evolution of the xylem-limited Xanthomonadaceae.</title>
        <authorList>
            <person name="Pieretti I."/>
            <person name="Royer M."/>
            <person name="Barbe V."/>
            <person name="Carrere S."/>
            <person name="Koebnik R."/>
            <person name="Cociancich S."/>
            <person name="Couloux A."/>
            <person name="Darrasse A."/>
            <person name="Gouzy J."/>
            <person name="Jacques M.A."/>
            <person name="Lauber E."/>
            <person name="Manceau C."/>
            <person name="Mangenot S."/>
            <person name="Poussier S."/>
            <person name="Segurens B."/>
            <person name="Szurek B."/>
            <person name="Verdier V."/>
            <person name="Arlat M."/>
            <person name="Rott P."/>
        </authorList>
    </citation>
    <scope>NUCLEOTIDE SEQUENCE [LARGE SCALE GENOMIC DNA]</scope>
    <source>
        <strain evidence="6">GPE PC73 / CFBP 7063</strain>
    </source>
</reference>
<keyword evidence="2" id="KW-1133">Transmembrane helix</keyword>
<dbReference type="STRING" id="380358.XALC_2679"/>